<name>A0A1J5R5I7_9ZZZZ</name>
<sequence length="378" mass="39100">MEFTHLRRAAPFAHGSSRIVGVPRRKGAVARMAGCALLTCAALAACGGGAHRTGMAPRFVFSPYKDALISMNWSNLVMSTNVTGALRPLLSVLPARQNALTLGFASGECGSETWGGIAADAFAQANVADLAAANVNYIISTGGAAGAFTCGSDDDMIAFVNRYASKNLVGIDFDIEAGQSAAAIQSLVQRVKNVQSLFPGLRWSFTLPTLAPSQGGSQAASWGSAAPDGFNVYGDAVMQAIRDAGLARYTINLMAMDYGVAQAGNCVVSGSSCQMGQSAIQAAMNLHDHWGVPYSQIELTPMIGGNDDVNEVFSLADVAAVSAWVNANGLAGLHFWSFDRDNDCAAGPASPTCNSYVQPGGAGAGTLGFDQAFLNALH</sequence>
<dbReference type="SUPFAM" id="SSF51445">
    <property type="entry name" value="(Trans)glycosidases"/>
    <property type="match status" value="1"/>
</dbReference>
<reference evidence="1" key="1">
    <citation type="submission" date="2016-10" db="EMBL/GenBank/DDBJ databases">
        <title>Sequence of Gallionella enrichment culture.</title>
        <authorList>
            <person name="Poehlein A."/>
            <person name="Muehling M."/>
            <person name="Daniel R."/>
        </authorList>
    </citation>
    <scope>NUCLEOTIDE SEQUENCE</scope>
</reference>
<proteinExistence type="predicted"/>
<dbReference type="PANTHER" id="PTHR42976:SF1">
    <property type="entry name" value="GH18 DOMAIN-CONTAINING PROTEIN-RELATED"/>
    <property type="match status" value="1"/>
</dbReference>
<dbReference type="AlphaFoldDB" id="A0A1J5R5I7"/>
<accession>A0A1J5R5I7</accession>
<dbReference type="EMBL" id="MLJW01000430">
    <property type="protein sequence ID" value="OIQ87284.1"/>
    <property type="molecule type" value="Genomic_DNA"/>
</dbReference>
<dbReference type="InterPro" id="IPR052750">
    <property type="entry name" value="GH18_Chitinase"/>
</dbReference>
<dbReference type="InterPro" id="IPR017853">
    <property type="entry name" value="GH"/>
</dbReference>
<evidence type="ECO:0000313" key="1">
    <source>
        <dbReference type="EMBL" id="OIQ87284.1"/>
    </source>
</evidence>
<organism evidence="1">
    <name type="scientific">mine drainage metagenome</name>
    <dbReference type="NCBI Taxonomy" id="410659"/>
    <lineage>
        <taxon>unclassified sequences</taxon>
        <taxon>metagenomes</taxon>
        <taxon>ecological metagenomes</taxon>
    </lineage>
</organism>
<protein>
    <submittedName>
        <fullName evidence="1">Putative bifunctional chitinase/lysozyme</fullName>
    </submittedName>
</protein>
<dbReference type="PANTHER" id="PTHR42976">
    <property type="entry name" value="BIFUNCTIONAL CHITINASE/LYSOZYME-RELATED"/>
    <property type="match status" value="1"/>
</dbReference>
<gene>
    <name evidence="1" type="primary">chiA_1</name>
    <name evidence="1" type="ORF">GALL_308450</name>
</gene>
<comment type="caution">
    <text evidence="1">The sequence shown here is derived from an EMBL/GenBank/DDBJ whole genome shotgun (WGS) entry which is preliminary data.</text>
</comment>
<dbReference type="Gene3D" id="3.20.20.80">
    <property type="entry name" value="Glycosidases"/>
    <property type="match status" value="1"/>
</dbReference>